<name>A0A843V2S0_COLES</name>
<dbReference type="Proteomes" id="UP000652761">
    <property type="component" value="Unassembled WGS sequence"/>
</dbReference>
<feature type="transmembrane region" description="Helical" evidence="2">
    <location>
        <begin position="250"/>
        <end position="268"/>
    </location>
</feature>
<evidence type="ECO:0000313" key="4">
    <source>
        <dbReference type="Proteomes" id="UP000652761"/>
    </source>
</evidence>
<comment type="caution">
    <text evidence="3">The sequence shown here is derived from an EMBL/GenBank/DDBJ whole genome shotgun (WGS) entry which is preliminary data.</text>
</comment>
<keyword evidence="2" id="KW-0472">Membrane</keyword>
<sequence length="277" mass="30676">MCRCGNDDAGRGAFYAYPKERKEPLRIRAFYVCLTAAGGQKLQTAPESLMLVYLPRINGGALEVNGSRVRPDAPAFVALHRVRSAETSGDLVYGSTDRVRAGEGVRFEAYVGEERAVKGGFRRREGGGWRMECGCAAEGGAAWVSEAELCVAGEGKVLMRERVEMAPRRRHGRFCSRLEEIPEELGEGEANCDGRGEEDDEWELLESAEGPDSEEEEEEEEEYGGQSWKNRGEEEAEEVAMEGMKWAVDLGIWAVCLGVGFLVSKASYKRRRSILSF</sequence>
<evidence type="ECO:0000256" key="2">
    <source>
        <dbReference type="SAM" id="Phobius"/>
    </source>
</evidence>
<protein>
    <submittedName>
        <fullName evidence="3">Uncharacterized protein</fullName>
    </submittedName>
</protein>
<organism evidence="3 4">
    <name type="scientific">Colocasia esculenta</name>
    <name type="common">Wild taro</name>
    <name type="synonym">Arum esculentum</name>
    <dbReference type="NCBI Taxonomy" id="4460"/>
    <lineage>
        <taxon>Eukaryota</taxon>
        <taxon>Viridiplantae</taxon>
        <taxon>Streptophyta</taxon>
        <taxon>Embryophyta</taxon>
        <taxon>Tracheophyta</taxon>
        <taxon>Spermatophyta</taxon>
        <taxon>Magnoliopsida</taxon>
        <taxon>Liliopsida</taxon>
        <taxon>Araceae</taxon>
        <taxon>Aroideae</taxon>
        <taxon>Colocasieae</taxon>
        <taxon>Colocasia</taxon>
    </lineage>
</organism>
<dbReference type="EMBL" id="NMUH01001464">
    <property type="protein sequence ID" value="MQL92622.1"/>
    <property type="molecule type" value="Genomic_DNA"/>
</dbReference>
<dbReference type="PANTHER" id="PTHR37244">
    <property type="entry name" value="NADP-SPECIFIC GLUTAMATE DEHYDROGENASE"/>
    <property type="match status" value="1"/>
</dbReference>
<keyword evidence="2" id="KW-1133">Transmembrane helix</keyword>
<gene>
    <name evidence="3" type="ORF">Taro_025239</name>
</gene>
<dbReference type="PANTHER" id="PTHR37244:SF1">
    <property type="entry name" value="NADP-SPECIFIC GLUTAMATE DEHYDROGENASE"/>
    <property type="match status" value="1"/>
</dbReference>
<dbReference type="OrthoDB" id="1915921at2759"/>
<dbReference type="AlphaFoldDB" id="A0A843V2S0"/>
<feature type="region of interest" description="Disordered" evidence="1">
    <location>
        <begin position="206"/>
        <end position="235"/>
    </location>
</feature>
<keyword evidence="2" id="KW-0812">Transmembrane</keyword>
<accession>A0A843V2S0</accession>
<reference evidence="3" key="1">
    <citation type="submission" date="2017-07" db="EMBL/GenBank/DDBJ databases">
        <title>Taro Niue Genome Assembly and Annotation.</title>
        <authorList>
            <person name="Atibalentja N."/>
            <person name="Keating K."/>
            <person name="Fields C.J."/>
        </authorList>
    </citation>
    <scope>NUCLEOTIDE SEQUENCE</scope>
    <source>
        <strain evidence="3">Niue_2</strain>
        <tissue evidence="3">Leaf</tissue>
    </source>
</reference>
<proteinExistence type="predicted"/>
<keyword evidence="4" id="KW-1185">Reference proteome</keyword>
<evidence type="ECO:0000256" key="1">
    <source>
        <dbReference type="SAM" id="MobiDB-lite"/>
    </source>
</evidence>
<feature type="compositionally biased region" description="Acidic residues" evidence="1">
    <location>
        <begin position="206"/>
        <end position="223"/>
    </location>
</feature>
<evidence type="ECO:0000313" key="3">
    <source>
        <dbReference type="EMBL" id="MQL92622.1"/>
    </source>
</evidence>